<dbReference type="OMA" id="YVDYYPQ"/>
<keyword evidence="6" id="KW-0677">Repeat</keyword>
<dbReference type="InterPro" id="IPR056176">
    <property type="entry name" value="TPR_COPA_B"/>
</dbReference>
<keyword evidence="5 14" id="KW-0853">WD repeat</keyword>
<dbReference type="Proteomes" id="UP000039865">
    <property type="component" value="Unassembled WGS sequence"/>
</dbReference>
<feature type="domain" description="COPA/B second beta-propeller" evidence="15">
    <location>
        <begin position="320"/>
        <end position="586"/>
    </location>
</feature>
<evidence type="ECO:0000259" key="16">
    <source>
        <dbReference type="Pfam" id="PF23953"/>
    </source>
</evidence>
<dbReference type="Pfam" id="PF00400">
    <property type="entry name" value="WD40"/>
    <property type="match status" value="5"/>
</dbReference>
<dbReference type="GO" id="GO:0006888">
    <property type="term" value="P:endoplasmic reticulum to Golgi vesicle-mediated transport"/>
    <property type="evidence" value="ECO:0007669"/>
    <property type="project" value="TreeGrafter"/>
</dbReference>
<comment type="function">
    <text evidence="12 13">The coatomer is a cytosolic protein complex that binds to dilysine motifs and reversibly associates with Golgi non-clathrin-coated vesicles, which further mediate biosynthetic protein transport from the ER, via the Golgi up to the trans Golgi network. Coatomer complex is required for budding from Golgi membranes, and is essential for the retrograde Golgi-to-ER transport of dilysine-tagged proteins.</text>
</comment>
<evidence type="ECO:0000256" key="4">
    <source>
        <dbReference type="ARBA" id="ARBA00022490"/>
    </source>
</evidence>
<keyword evidence="18" id="KW-1185">Reference proteome</keyword>
<dbReference type="GO" id="GO:0006891">
    <property type="term" value="P:intra-Golgi vesicle-mediated transport"/>
    <property type="evidence" value="ECO:0007669"/>
    <property type="project" value="TreeGrafter"/>
</dbReference>
<feature type="repeat" description="WD" evidence="14">
    <location>
        <begin position="136"/>
        <end position="178"/>
    </location>
</feature>
<accession>A0A078A038</accession>
<dbReference type="AlphaFoldDB" id="A0A078A038"/>
<comment type="subunit">
    <text evidence="13">Oligomeric complex that consists of at least the alpha, beta, beta', gamma, delta, epsilon and zeta subunits.</text>
</comment>
<dbReference type="FunCoup" id="A0A078A038">
    <property type="interactions" value="597"/>
</dbReference>
<dbReference type="InterPro" id="IPR016453">
    <property type="entry name" value="COPB2"/>
</dbReference>
<evidence type="ECO:0000256" key="6">
    <source>
        <dbReference type="ARBA" id="ARBA00022737"/>
    </source>
</evidence>
<evidence type="ECO:0000256" key="9">
    <source>
        <dbReference type="ARBA" id="ARBA00023034"/>
    </source>
</evidence>
<dbReference type="InterPro" id="IPR001680">
    <property type="entry name" value="WD40_rpt"/>
</dbReference>
<dbReference type="PRINTS" id="PR00320">
    <property type="entry name" value="GPROTEINBRPT"/>
</dbReference>
<keyword evidence="8 13" id="KW-0653">Protein transport</keyword>
<keyword evidence="3 13" id="KW-0813">Transport</keyword>
<evidence type="ECO:0000313" key="17">
    <source>
        <dbReference type="EMBL" id="CDW75247.1"/>
    </source>
</evidence>
<evidence type="ECO:0000256" key="8">
    <source>
        <dbReference type="ARBA" id="ARBA00022927"/>
    </source>
</evidence>
<dbReference type="SUPFAM" id="SSF50978">
    <property type="entry name" value="WD40 repeat-like"/>
    <property type="match status" value="2"/>
</dbReference>
<evidence type="ECO:0000313" key="18">
    <source>
        <dbReference type="Proteomes" id="UP000039865"/>
    </source>
</evidence>
<feature type="domain" description="COPA/B TPR" evidence="16">
    <location>
        <begin position="603"/>
        <end position="782"/>
    </location>
</feature>
<dbReference type="InterPro" id="IPR015943">
    <property type="entry name" value="WD40/YVTN_repeat-like_dom_sf"/>
</dbReference>
<dbReference type="Gene3D" id="2.130.10.10">
    <property type="entry name" value="YVTN repeat-like/Quinoprotein amine dehydrogenase"/>
    <property type="match status" value="1"/>
</dbReference>
<comment type="similarity">
    <text evidence="2 13">Belongs to the WD repeat COPB2 family.</text>
</comment>
<dbReference type="PANTHER" id="PTHR19876:SF2">
    <property type="entry name" value="COATOMER SUBUNIT BETA"/>
    <property type="match status" value="1"/>
</dbReference>
<dbReference type="GO" id="GO:0000139">
    <property type="term" value="C:Golgi membrane"/>
    <property type="evidence" value="ECO:0007669"/>
    <property type="project" value="UniProtKB-SubCell"/>
</dbReference>
<dbReference type="GO" id="GO:0005198">
    <property type="term" value="F:structural molecule activity"/>
    <property type="evidence" value="ECO:0007669"/>
    <property type="project" value="UniProtKB-UniRule"/>
</dbReference>
<feature type="repeat" description="WD" evidence="14">
    <location>
        <begin position="93"/>
        <end position="125"/>
    </location>
</feature>
<evidence type="ECO:0000256" key="2">
    <source>
        <dbReference type="ARBA" id="ARBA00010844"/>
    </source>
</evidence>
<feature type="repeat" description="WD" evidence="14">
    <location>
        <begin position="181"/>
        <end position="224"/>
    </location>
</feature>
<dbReference type="CDD" id="cd00200">
    <property type="entry name" value="WD40"/>
    <property type="match status" value="1"/>
</dbReference>
<dbReference type="CDD" id="cd22947">
    <property type="entry name" value="Coatomer_WDAD_beta-like"/>
    <property type="match status" value="1"/>
</dbReference>
<evidence type="ECO:0000259" key="15">
    <source>
        <dbReference type="Pfam" id="PF04053"/>
    </source>
</evidence>
<comment type="subcellular location">
    <subcellularLocation>
        <location evidence="1 13">Cytoplasmic vesicle</location>
        <location evidence="1 13">COPI-coated vesicle membrane</location>
        <topology evidence="1 13">Peripheral membrane protein</topology>
        <orientation evidence="1 13">Cytoplasmic side</orientation>
    </subcellularLocation>
    <subcellularLocation>
        <location evidence="13">Golgi apparatus membrane</location>
        <topology evidence="13">Peripheral membrane protein</topology>
        <orientation evidence="13">Cytoplasmic side</orientation>
    </subcellularLocation>
    <text evidence="13">The coatomer is cytoplasmic or polymerized on the cytoplasmic side of the Golgi, as well as on the vesicles/buds originating from it.</text>
</comment>
<dbReference type="InterPro" id="IPR020472">
    <property type="entry name" value="WD40_PAC1"/>
</dbReference>
<dbReference type="PROSITE" id="PS50294">
    <property type="entry name" value="WD_REPEATS_REGION"/>
    <property type="match status" value="3"/>
</dbReference>
<evidence type="ECO:0000256" key="3">
    <source>
        <dbReference type="ARBA" id="ARBA00022448"/>
    </source>
</evidence>
<evidence type="ECO:0000256" key="13">
    <source>
        <dbReference type="PIRNR" id="PIRNR005567"/>
    </source>
</evidence>
<dbReference type="InterPro" id="IPR036322">
    <property type="entry name" value="WD40_repeat_dom_sf"/>
</dbReference>
<dbReference type="InterPro" id="IPR006692">
    <property type="entry name" value="Beta-prop_COPA/B_2nd"/>
</dbReference>
<feature type="repeat" description="WD" evidence="14">
    <location>
        <begin position="226"/>
        <end position="258"/>
    </location>
</feature>
<dbReference type="OrthoDB" id="2150324at2759"/>
<dbReference type="PIRSF" id="PIRSF005567">
    <property type="entry name" value="Coatomer_beta'_subunit"/>
    <property type="match status" value="1"/>
</dbReference>
<keyword evidence="9 13" id="KW-0333">Golgi apparatus</keyword>
<dbReference type="EMBL" id="CCKQ01004111">
    <property type="protein sequence ID" value="CDW75247.1"/>
    <property type="molecule type" value="Genomic_DNA"/>
</dbReference>
<dbReference type="InParanoid" id="A0A078A038"/>
<organism evidence="17 18">
    <name type="scientific">Stylonychia lemnae</name>
    <name type="common">Ciliate</name>
    <dbReference type="NCBI Taxonomy" id="5949"/>
    <lineage>
        <taxon>Eukaryota</taxon>
        <taxon>Sar</taxon>
        <taxon>Alveolata</taxon>
        <taxon>Ciliophora</taxon>
        <taxon>Intramacronucleata</taxon>
        <taxon>Spirotrichea</taxon>
        <taxon>Stichotrichia</taxon>
        <taxon>Sporadotrichida</taxon>
        <taxon>Oxytrichidae</taxon>
        <taxon>Stylonychinae</taxon>
        <taxon>Stylonychia</taxon>
    </lineage>
</organism>
<dbReference type="SMART" id="SM00320">
    <property type="entry name" value="WD40"/>
    <property type="match status" value="7"/>
</dbReference>
<dbReference type="PROSITE" id="PS50082">
    <property type="entry name" value="WD_REPEATS_2"/>
    <property type="match status" value="4"/>
</dbReference>
<evidence type="ECO:0000256" key="10">
    <source>
        <dbReference type="ARBA" id="ARBA00023136"/>
    </source>
</evidence>
<protein>
    <recommendedName>
        <fullName evidence="13">Coatomer subunit beta'</fullName>
    </recommendedName>
</protein>
<dbReference type="GO" id="GO:0006886">
    <property type="term" value="P:intracellular protein transport"/>
    <property type="evidence" value="ECO:0007669"/>
    <property type="project" value="UniProtKB-UniRule"/>
</dbReference>
<reference evidence="17 18" key="1">
    <citation type="submission" date="2014-06" db="EMBL/GenBank/DDBJ databases">
        <authorList>
            <person name="Swart Estienne"/>
        </authorList>
    </citation>
    <scope>NUCLEOTIDE SEQUENCE [LARGE SCALE GENOMIC DNA]</scope>
    <source>
        <strain evidence="17 18">130c</strain>
    </source>
</reference>
<keyword evidence="10 13" id="KW-0472">Membrane</keyword>
<keyword evidence="7 13" id="KW-0931">ER-Golgi transport</keyword>
<evidence type="ECO:0000256" key="12">
    <source>
        <dbReference type="ARBA" id="ARBA00025536"/>
    </source>
</evidence>
<dbReference type="Pfam" id="PF04053">
    <property type="entry name" value="B-prop_COPA_B_2nd"/>
    <property type="match status" value="1"/>
</dbReference>
<dbReference type="Gene3D" id="1.25.40.470">
    <property type="match status" value="1"/>
</dbReference>
<dbReference type="FunFam" id="2.130.10.10:FF:000016">
    <property type="entry name" value="Coatomer alpha subunit, putative"/>
    <property type="match status" value="1"/>
</dbReference>
<dbReference type="FunFam" id="1.25.40.470:FF:000001">
    <property type="entry name" value="Coatomer subunit beta"/>
    <property type="match status" value="1"/>
</dbReference>
<dbReference type="InterPro" id="IPR050844">
    <property type="entry name" value="Coatomer_complex_subunit"/>
</dbReference>
<gene>
    <name evidence="17" type="primary">Contig16672.g17758</name>
    <name evidence="17" type="ORF">STYLEM_4234</name>
</gene>
<evidence type="ECO:0000256" key="1">
    <source>
        <dbReference type="ARBA" id="ARBA00004347"/>
    </source>
</evidence>
<evidence type="ECO:0000256" key="14">
    <source>
        <dbReference type="PROSITE-ProRule" id="PRU00221"/>
    </source>
</evidence>
<dbReference type="Pfam" id="PF23953">
    <property type="entry name" value="TPR_COPA_B"/>
    <property type="match status" value="1"/>
</dbReference>
<evidence type="ECO:0000256" key="11">
    <source>
        <dbReference type="ARBA" id="ARBA00023329"/>
    </source>
</evidence>
<evidence type="ECO:0000256" key="7">
    <source>
        <dbReference type="ARBA" id="ARBA00022892"/>
    </source>
</evidence>
<dbReference type="GO" id="GO:0006890">
    <property type="term" value="P:retrograde vesicle-mediated transport, Golgi to endoplasmic reticulum"/>
    <property type="evidence" value="ECO:0007669"/>
    <property type="project" value="TreeGrafter"/>
</dbReference>
<evidence type="ECO:0000256" key="5">
    <source>
        <dbReference type="ARBA" id="ARBA00022574"/>
    </source>
</evidence>
<dbReference type="GO" id="GO:0030126">
    <property type="term" value="C:COPI vesicle coat"/>
    <property type="evidence" value="ECO:0007669"/>
    <property type="project" value="TreeGrafter"/>
</dbReference>
<keyword evidence="11 13" id="KW-0968">Cytoplasmic vesicle</keyword>
<keyword evidence="4 13" id="KW-0963">Cytoplasm</keyword>
<name>A0A078A038_STYLE</name>
<dbReference type="PANTHER" id="PTHR19876">
    <property type="entry name" value="COATOMER"/>
    <property type="match status" value="1"/>
</dbReference>
<sequence length="847" mass="96822">MKLEIKKKLLSRSERVKSVELHPTLPWVLIALYAGNVTIFDYNQQTQVRSFEVTNSPVRCAKFVARKQWIVVGADDTKIRVYNYNTSEKLKVIDEHTDFIRYLAVHPQLPYLLSCSDDQTIKLFDWDKGWQKINTYEDHDHYIMQIAINPKDPSMFASASLDKTIKIWTVTNKKTNANYSLVGHQAGVNCIDFCVGFDRPHLVSGGDDGHVKVWDYQTKQCLFTFDQGHTDNVSAVSFHPDLPIIMSAGEDSVINVWNAITFKLETYLNYGLQRVWAIHALPESNYVAFGFDEATMVIKIGKEAPMASFNNGKVVWVKQSEIQTVNLKLINEELKDGEKIKPIVKDLGHSETFPQTIKFSPSGRYFAICGDSDFVVYQYPKYSNTAFGTGNDLVWATVNQSQNIYAVKTETGTVKVYKNFSEHKAFKTNFQNEGIYGGRLLAIKSKEFITFYDWDQFNVVRRIDVNPSPKNVYWSENGQNLILALEETFYLLSYNNDEVELAMKKMQLGGGDASEDGIEEAFTFNEEFNETVNSGIWISNECFVFINSKGIINYLIGNKIMKLTNTDKKYFILGYDSKQSRLYLIDKSLNIISYSLLIAMVNFQAAILSEDLHGAEQFFRDIPLTFHSKLAKFLEANNQRELAFQITPDKDHKFELAIHLNKIQEAFAIAEEQESVDKWKKVADIALLAGSFELAEKCFEKSQDFNSLMLFYSSYGDLEGLQKLVDAADRSGKYNVAFEAAYLVGDAERCITILIKSKRVSEAAFFARAYAPSKLPLVMKSWEEALKQKQLPFSPEDILKLDSQQEIMEEALKLESNIATQFYTQTRPSAEDFERLRDEYYNDQAAE</sequence>
<proteinExistence type="inferred from homology"/>